<keyword evidence="1" id="KW-1133">Transmembrane helix</keyword>
<organism evidence="2 3">
    <name type="scientific">Hevea brasiliensis</name>
    <name type="common">Para rubber tree</name>
    <name type="synonym">Siphonia brasiliensis</name>
    <dbReference type="NCBI Taxonomy" id="3981"/>
    <lineage>
        <taxon>Eukaryota</taxon>
        <taxon>Viridiplantae</taxon>
        <taxon>Streptophyta</taxon>
        <taxon>Embryophyta</taxon>
        <taxon>Tracheophyta</taxon>
        <taxon>Spermatophyta</taxon>
        <taxon>Magnoliopsida</taxon>
        <taxon>eudicotyledons</taxon>
        <taxon>Gunneridae</taxon>
        <taxon>Pentapetalae</taxon>
        <taxon>rosids</taxon>
        <taxon>fabids</taxon>
        <taxon>Malpighiales</taxon>
        <taxon>Euphorbiaceae</taxon>
        <taxon>Crotonoideae</taxon>
        <taxon>Micrandreae</taxon>
        <taxon>Hevea</taxon>
    </lineage>
</organism>
<reference evidence="2 3" key="1">
    <citation type="journal article" date="2020" name="Mol. Plant">
        <title>The Chromosome-Based Rubber Tree Genome Provides New Insights into Spurge Genome Evolution and Rubber Biosynthesis.</title>
        <authorList>
            <person name="Liu J."/>
            <person name="Shi C."/>
            <person name="Shi C.C."/>
            <person name="Li W."/>
            <person name="Zhang Q.J."/>
            <person name="Zhang Y."/>
            <person name="Li K."/>
            <person name="Lu H.F."/>
            <person name="Shi C."/>
            <person name="Zhu S.T."/>
            <person name="Xiao Z.Y."/>
            <person name="Nan H."/>
            <person name="Yue Y."/>
            <person name="Zhu X.G."/>
            <person name="Wu Y."/>
            <person name="Hong X.N."/>
            <person name="Fan G.Y."/>
            <person name="Tong Y."/>
            <person name="Zhang D."/>
            <person name="Mao C.L."/>
            <person name="Liu Y.L."/>
            <person name="Hao S.J."/>
            <person name="Liu W.Q."/>
            <person name="Lv M.Q."/>
            <person name="Zhang H.B."/>
            <person name="Liu Y."/>
            <person name="Hu-Tang G.R."/>
            <person name="Wang J.P."/>
            <person name="Wang J.H."/>
            <person name="Sun Y.H."/>
            <person name="Ni S.B."/>
            <person name="Chen W.B."/>
            <person name="Zhang X.C."/>
            <person name="Jiao Y.N."/>
            <person name="Eichler E.E."/>
            <person name="Li G.H."/>
            <person name="Liu X."/>
            <person name="Gao L.Z."/>
        </authorList>
    </citation>
    <scope>NUCLEOTIDE SEQUENCE [LARGE SCALE GENOMIC DNA]</scope>
    <source>
        <strain evidence="3">cv. GT1</strain>
        <tissue evidence="2">Leaf</tissue>
    </source>
</reference>
<accession>A0A6A6MC20</accession>
<keyword evidence="1" id="KW-0812">Transmembrane</keyword>
<name>A0A6A6MC20_HEVBR</name>
<feature type="transmembrane region" description="Helical" evidence="1">
    <location>
        <begin position="71"/>
        <end position="90"/>
    </location>
</feature>
<gene>
    <name evidence="2" type="ORF">GH714_005800</name>
</gene>
<keyword evidence="3" id="KW-1185">Reference proteome</keyword>
<comment type="caution">
    <text evidence="2">The sequence shown here is derived from an EMBL/GenBank/DDBJ whole genome shotgun (WGS) entry which is preliminary data.</text>
</comment>
<dbReference type="Proteomes" id="UP000467840">
    <property type="component" value="Chromosome 14"/>
</dbReference>
<evidence type="ECO:0000313" key="2">
    <source>
        <dbReference type="EMBL" id="KAF2309963.1"/>
    </source>
</evidence>
<evidence type="ECO:0000313" key="3">
    <source>
        <dbReference type="Proteomes" id="UP000467840"/>
    </source>
</evidence>
<sequence>MTLSALQGFKHCLAEHPSIVNFRWSITQTWGSTWFFIFSAIAIYIAASVTLHILLSLLLSRSRRVSLGPIPAIHSLTMALISAFISSVYFSQPPPRSATRDGSGLAPGLQLRSVAPLFSTWDALHRPRLLWSTLSTSLGSFTYSVHSSQSSSTVNSPSLRSLTNPFSCSCPSLARILSVFPSVGYTPDNFIILSGLWVPVLDCNRVAKGTFPFCSELAGCSFGLQSTLPFWSAFLAFLERWVQWDGSLGLKLCIEWRDSAVVFEVLREVTFDKEEGQHELRLMDVLVGSCIAERVPGLQNWEVDEPVMRQMLSNFKDPQDGLWLALFPEGTDFTYILCSHFPS</sequence>
<dbReference type="EMBL" id="JAAGAX010000006">
    <property type="protein sequence ID" value="KAF2309963.1"/>
    <property type="molecule type" value="Genomic_DNA"/>
</dbReference>
<protein>
    <submittedName>
        <fullName evidence="2">Uncharacterized protein</fullName>
    </submittedName>
</protein>
<evidence type="ECO:0000256" key="1">
    <source>
        <dbReference type="SAM" id="Phobius"/>
    </source>
</evidence>
<dbReference type="AlphaFoldDB" id="A0A6A6MC20"/>
<feature type="transmembrane region" description="Helical" evidence="1">
    <location>
        <begin position="34"/>
        <end position="59"/>
    </location>
</feature>
<keyword evidence="1" id="KW-0472">Membrane</keyword>
<proteinExistence type="predicted"/>